<keyword evidence="3" id="KW-0175">Coiled coil</keyword>
<evidence type="ECO:0000313" key="8">
    <source>
        <dbReference type="Proteomes" id="UP000002061"/>
    </source>
</evidence>
<evidence type="ECO:0000259" key="5">
    <source>
        <dbReference type="Pfam" id="PF03201"/>
    </source>
</evidence>
<dbReference type="InterPro" id="IPR024190">
    <property type="entry name" value="METHMP_Hmd"/>
</dbReference>
<evidence type="ECO:0000256" key="1">
    <source>
        <dbReference type="ARBA" id="ARBA00008890"/>
    </source>
</evidence>
<evidence type="ECO:0000313" key="7">
    <source>
        <dbReference type="EMBL" id="ADG13749.1"/>
    </source>
</evidence>
<evidence type="ECO:0000259" key="6">
    <source>
        <dbReference type="Pfam" id="PF22616"/>
    </source>
</evidence>
<dbReference type="Proteomes" id="UP000002061">
    <property type="component" value="Chromosome"/>
</dbReference>
<dbReference type="NCBIfam" id="TIGR01724">
    <property type="entry name" value="hmd_rel"/>
    <property type="match status" value="1"/>
</dbReference>
<accession>D5VT46</accession>
<dbReference type="KEGG" id="mif:Metin_1094"/>
<dbReference type="InterPro" id="IPR055205">
    <property type="entry name" value="HMD_N"/>
</dbReference>
<dbReference type="eggNOG" id="arCOG03195">
    <property type="taxonomic scope" value="Archaea"/>
</dbReference>
<dbReference type="EMBL" id="CP002009">
    <property type="protein sequence ID" value="ADG13749.1"/>
    <property type="molecule type" value="Genomic_DNA"/>
</dbReference>
<gene>
    <name evidence="7" type="ordered locus">Metin_1094</name>
</gene>
<evidence type="ECO:0000256" key="4">
    <source>
        <dbReference type="SAM" id="Phobius"/>
    </source>
</evidence>
<dbReference type="RefSeq" id="WP_013100494.1">
    <property type="nucleotide sequence ID" value="NC_014122.1"/>
</dbReference>
<dbReference type="InterPro" id="IPR036291">
    <property type="entry name" value="NAD(P)-bd_dom_sf"/>
</dbReference>
<dbReference type="GeneID" id="9132111"/>
<reference evidence="7" key="1">
    <citation type="submission" date="2010-04" db="EMBL/GenBank/DDBJ databases">
        <title>Complete sequence of Methanocaldococcus infernus ME.</title>
        <authorList>
            <consortium name="US DOE Joint Genome Institute"/>
            <person name="Lucas S."/>
            <person name="Copeland A."/>
            <person name="Lapidus A."/>
            <person name="Cheng J.-F."/>
            <person name="Bruce D."/>
            <person name="Goodwin L."/>
            <person name="Pitluck S."/>
            <person name="Munk A.C."/>
            <person name="Detter J.C."/>
            <person name="Han C."/>
            <person name="Tapia R."/>
            <person name="Land M."/>
            <person name="Hauser L."/>
            <person name="Kyrpides N."/>
            <person name="Mikhailova N."/>
            <person name="Sieprawska-Lupa M."/>
            <person name="Whitman W.B."/>
            <person name="Woyke T."/>
        </authorList>
    </citation>
    <scope>NUCLEOTIDE SEQUENCE [LARGE SCALE GENOMIC DNA]</scope>
    <source>
        <strain evidence="7">ME</strain>
    </source>
</reference>
<feature type="transmembrane region" description="Helical" evidence="4">
    <location>
        <begin position="195"/>
        <end position="220"/>
    </location>
</feature>
<dbReference type="HOGENOM" id="CLU_069755_0_0_2"/>
<dbReference type="SUPFAM" id="SSF51735">
    <property type="entry name" value="NAD(P)-binding Rossmann-fold domains"/>
    <property type="match status" value="1"/>
</dbReference>
<dbReference type="STRING" id="573063.Metin_1094"/>
<feature type="domain" description="5,10-methenyltetrahydromethanopterin hydrogenase N-terminal" evidence="6">
    <location>
        <begin position="64"/>
        <end position="185"/>
    </location>
</feature>
<dbReference type="Gene3D" id="3.40.50.720">
    <property type="entry name" value="NAD(P)-binding Rossmann-like Domain"/>
    <property type="match status" value="1"/>
</dbReference>
<dbReference type="Gene3D" id="1.20.120.1300">
    <property type="entry name" value="Hmd, C-terminal helical subdomain"/>
    <property type="match status" value="1"/>
</dbReference>
<keyword evidence="8" id="KW-1185">Reference proteome</keyword>
<sequence>MKISIYGAGNQKLYLERLKIHERFGGNLLYGGAAMAIEMAKAGYDVILAEPNKNKLSEEQWEKVESANVKVTDNDLEAARHGEIHIFFTPFGKSCDIIKNVIEKLPENSVICTTCTVNPLLLYYELEPILRLKRKDLGVSSFHPASVPGTELNQHYVIAGETLTKKKLATDEQINKLVELCKSINKKPYVVPAELVSAVADMGVLVTALALSGILCFYYLGTRYIKAHKDLIEKQIINSLYTVASLVESSGVEGMAKALNPELVIRAAKSMLLVDKQKDLELALDLLSQLSEESLRDIEEAEVKETYVVATQELVKEIEKLGGKRVLEGMIRRSQKRLLENTYCK</sequence>
<protein>
    <submittedName>
        <fullName evidence="7">Coenzyme F420-dependent N(5),N(10)-methenyltetrahydromethanopterin reductase-related protein</fullName>
    </submittedName>
</protein>
<keyword evidence="4" id="KW-0812">Transmembrane</keyword>
<dbReference type="InterPro" id="IPR038182">
    <property type="entry name" value="HMD_C_sf"/>
</dbReference>
<comment type="similarity">
    <text evidence="1">Belongs to the HMD family.</text>
</comment>
<name>D5VT46_METIM</name>
<dbReference type="InterPro" id="IPR008927">
    <property type="entry name" value="6-PGluconate_DH-like_C_sf"/>
</dbReference>
<dbReference type="InterPro" id="IPR004889">
    <property type="entry name" value="HMD_C"/>
</dbReference>
<feature type="domain" description="H2-forming N5,N10-methylenetetrahydromethanopterin dehydrogenase C-terminal" evidence="5">
    <location>
        <begin position="193"/>
        <end position="288"/>
    </location>
</feature>
<dbReference type="Pfam" id="PF22616">
    <property type="entry name" value="HMD_N"/>
    <property type="match status" value="1"/>
</dbReference>
<keyword evidence="4" id="KW-1133">Transmembrane helix</keyword>
<evidence type="ECO:0000256" key="3">
    <source>
        <dbReference type="SAM" id="Coils"/>
    </source>
</evidence>
<proteinExistence type="inferred from homology"/>
<keyword evidence="4" id="KW-0472">Membrane</keyword>
<dbReference type="AlphaFoldDB" id="D5VT46"/>
<feature type="coiled-coil region" evidence="3">
    <location>
        <begin position="273"/>
        <end position="304"/>
    </location>
</feature>
<keyword evidence="2" id="KW-0560">Oxidoreductase</keyword>
<dbReference type="GO" id="GO:0016491">
    <property type="term" value="F:oxidoreductase activity"/>
    <property type="evidence" value="ECO:0007669"/>
    <property type="project" value="UniProtKB-KW"/>
</dbReference>
<dbReference type="OrthoDB" id="70340at2157"/>
<evidence type="ECO:0000256" key="2">
    <source>
        <dbReference type="ARBA" id="ARBA00023002"/>
    </source>
</evidence>
<dbReference type="NCBIfam" id="NF009208">
    <property type="entry name" value="PRK12557.1"/>
    <property type="match status" value="1"/>
</dbReference>
<dbReference type="PIRSF" id="PIRSF016158">
    <property type="entry name" value="HMD"/>
    <property type="match status" value="1"/>
</dbReference>
<dbReference type="Pfam" id="PF03201">
    <property type="entry name" value="HMD"/>
    <property type="match status" value="1"/>
</dbReference>
<dbReference type="InterPro" id="IPR010063">
    <property type="entry name" value="HMDII/III"/>
</dbReference>
<organism evidence="7 8">
    <name type="scientific">Methanocaldococcus infernus (strain DSM 11812 / JCM 15783 / ME)</name>
    <dbReference type="NCBI Taxonomy" id="573063"/>
    <lineage>
        <taxon>Archaea</taxon>
        <taxon>Methanobacteriati</taxon>
        <taxon>Methanobacteriota</taxon>
        <taxon>Methanomada group</taxon>
        <taxon>Methanococci</taxon>
        <taxon>Methanococcales</taxon>
        <taxon>Methanocaldococcaceae</taxon>
        <taxon>Methanocaldococcus</taxon>
    </lineage>
</organism>
<dbReference type="SUPFAM" id="SSF48179">
    <property type="entry name" value="6-phosphogluconate dehydrogenase C-terminal domain-like"/>
    <property type="match status" value="1"/>
</dbReference>
<dbReference type="PIRSF" id="PIRSF500166">
    <property type="entry name" value="HMDII_III"/>
    <property type="match status" value="1"/>
</dbReference>